<dbReference type="EMBL" id="LCHU01000015">
    <property type="protein sequence ID" value="KKT40944.1"/>
    <property type="molecule type" value="Genomic_DNA"/>
</dbReference>
<feature type="transmembrane region" description="Helical" evidence="5">
    <location>
        <begin position="12"/>
        <end position="33"/>
    </location>
</feature>
<evidence type="ECO:0000256" key="2">
    <source>
        <dbReference type="ARBA" id="ARBA00022692"/>
    </source>
</evidence>
<reference evidence="6 7" key="1">
    <citation type="journal article" date="2015" name="Nature">
        <title>rRNA introns, odd ribosomes, and small enigmatic genomes across a large radiation of phyla.</title>
        <authorList>
            <person name="Brown C.T."/>
            <person name="Hug L.A."/>
            <person name="Thomas B.C."/>
            <person name="Sharon I."/>
            <person name="Castelle C.J."/>
            <person name="Singh A."/>
            <person name="Wilkins M.J."/>
            <person name="Williams K.H."/>
            <person name="Banfield J.F."/>
        </authorList>
    </citation>
    <scope>NUCLEOTIDE SEQUENCE [LARGE SCALE GENOMIC DNA]</scope>
</reference>
<evidence type="ECO:0000313" key="6">
    <source>
        <dbReference type="EMBL" id="KKT40944.1"/>
    </source>
</evidence>
<organism evidence="6 7">
    <name type="scientific">Candidatus Giovannonibacteria bacterium GW2011_GWA2_44_13b</name>
    <dbReference type="NCBI Taxonomy" id="1618647"/>
    <lineage>
        <taxon>Bacteria</taxon>
        <taxon>Candidatus Giovannoniibacteriota</taxon>
    </lineage>
</organism>
<comment type="subcellular location">
    <subcellularLocation>
        <location evidence="1">Membrane</location>
        <topology evidence="1">Multi-pass membrane protein</topology>
    </subcellularLocation>
</comment>
<feature type="transmembrane region" description="Helical" evidence="5">
    <location>
        <begin position="105"/>
        <end position="125"/>
    </location>
</feature>
<evidence type="ECO:0000256" key="5">
    <source>
        <dbReference type="SAM" id="Phobius"/>
    </source>
</evidence>
<dbReference type="STRING" id="1618647.UW30_C0015G0015"/>
<dbReference type="PANTHER" id="PTHR39157">
    <property type="entry name" value="INTEGRAL MEMBRANE PROTEIN-RELATED"/>
    <property type="match status" value="1"/>
</dbReference>
<evidence type="ECO:0000256" key="4">
    <source>
        <dbReference type="ARBA" id="ARBA00023136"/>
    </source>
</evidence>
<evidence type="ECO:0000256" key="3">
    <source>
        <dbReference type="ARBA" id="ARBA00022989"/>
    </source>
</evidence>
<evidence type="ECO:0000256" key="1">
    <source>
        <dbReference type="ARBA" id="ARBA00004141"/>
    </source>
</evidence>
<feature type="transmembrane region" description="Helical" evidence="5">
    <location>
        <begin position="131"/>
        <end position="154"/>
    </location>
</feature>
<keyword evidence="4 5" id="KW-0472">Membrane</keyword>
<dbReference type="PANTHER" id="PTHR39157:SF1">
    <property type="entry name" value="DOXX FAMILY PROTEIN"/>
    <property type="match status" value="1"/>
</dbReference>
<sequence>MENIIQIPEPKLSRFLFADTRAAWFWLVVRLYAGYEWLMAGYEKVIDPQWVGSEAGTAVKGYLMGALAKTTGAHPQVSAWYGSFITNFALPNSVAFSYVVAWGEVFVGVGLILGLLTGIAAFFGIYMNLNFLFAGTVSTNPVLLLLQLFLILAWRNAGWVGLDRYALPKLGVPWAPGSIFNKSNI</sequence>
<dbReference type="GO" id="GO:0016020">
    <property type="term" value="C:membrane"/>
    <property type="evidence" value="ECO:0007669"/>
    <property type="project" value="UniProtKB-SubCell"/>
</dbReference>
<name>A0A0G1JZN1_9BACT</name>
<dbReference type="PATRIC" id="fig|1618647.3.peg.602"/>
<gene>
    <name evidence="6" type="ORF">UW30_C0015G0015</name>
</gene>
<dbReference type="Pfam" id="PF07681">
    <property type="entry name" value="DoxX"/>
    <property type="match status" value="1"/>
</dbReference>
<accession>A0A0G1JZN1</accession>
<feature type="transmembrane region" description="Helical" evidence="5">
    <location>
        <begin position="79"/>
        <end position="98"/>
    </location>
</feature>
<dbReference type="AlphaFoldDB" id="A0A0G1JZN1"/>
<dbReference type="Proteomes" id="UP000034736">
    <property type="component" value="Unassembled WGS sequence"/>
</dbReference>
<comment type="caution">
    <text evidence="6">The sequence shown here is derived from an EMBL/GenBank/DDBJ whole genome shotgun (WGS) entry which is preliminary data.</text>
</comment>
<dbReference type="InterPro" id="IPR032808">
    <property type="entry name" value="DoxX"/>
</dbReference>
<keyword evidence="2 5" id="KW-0812">Transmembrane</keyword>
<protein>
    <submittedName>
        <fullName evidence="6">DoxX family protein</fullName>
    </submittedName>
</protein>
<keyword evidence="3 5" id="KW-1133">Transmembrane helix</keyword>
<evidence type="ECO:0000313" key="7">
    <source>
        <dbReference type="Proteomes" id="UP000034736"/>
    </source>
</evidence>
<proteinExistence type="predicted"/>